<organism evidence="2 3">
    <name type="scientific">Sphingomicrobium clamense</name>
    <dbReference type="NCBI Taxonomy" id="2851013"/>
    <lineage>
        <taxon>Bacteria</taxon>
        <taxon>Pseudomonadati</taxon>
        <taxon>Pseudomonadota</taxon>
        <taxon>Alphaproteobacteria</taxon>
        <taxon>Sphingomonadales</taxon>
        <taxon>Sphingomonadaceae</taxon>
        <taxon>Sphingomicrobium</taxon>
    </lineage>
</organism>
<dbReference type="RefSeq" id="WP_218632240.1">
    <property type="nucleotide sequence ID" value="NZ_JAHVAH010000001.1"/>
</dbReference>
<feature type="domain" description="TNase-like" evidence="1">
    <location>
        <begin position="51"/>
        <end position="155"/>
    </location>
</feature>
<dbReference type="Proteomes" id="UP000698028">
    <property type="component" value="Unassembled WGS sequence"/>
</dbReference>
<keyword evidence="3" id="KW-1185">Reference proteome</keyword>
<gene>
    <name evidence="2" type="ORF">KTQ36_02815</name>
</gene>
<accession>A0ABS6V3U2</accession>
<evidence type="ECO:0000259" key="1">
    <source>
        <dbReference type="PROSITE" id="PS50830"/>
    </source>
</evidence>
<dbReference type="PROSITE" id="PS50830">
    <property type="entry name" value="TNASE_3"/>
    <property type="match status" value="1"/>
</dbReference>
<reference evidence="2 3" key="1">
    <citation type="submission" date="2021-07" db="EMBL/GenBank/DDBJ databases">
        <title>The draft genome sequence of Sphingomicrobium sp. B8.</title>
        <authorList>
            <person name="Mu L."/>
        </authorList>
    </citation>
    <scope>NUCLEOTIDE SEQUENCE [LARGE SCALE GENOMIC DNA]</scope>
    <source>
        <strain evidence="2 3">B8</strain>
    </source>
</reference>
<evidence type="ECO:0000313" key="2">
    <source>
        <dbReference type="EMBL" id="MBW0144225.1"/>
    </source>
</evidence>
<evidence type="ECO:0000313" key="3">
    <source>
        <dbReference type="Proteomes" id="UP000698028"/>
    </source>
</evidence>
<dbReference type="EMBL" id="JAHVAH010000001">
    <property type="protein sequence ID" value="MBW0144225.1"/>
    <property type="molecule type" value="Genomic_DNA"/>
</dbReference>
<dbReference type="Pfam" id="PF00565">
    <property type="entry name" value="SNase"/>
    <property type="match status" value="1"/>
</dbReference>
<protein>
    <submittedName>
        <fullName evidence="2">Thermonuclease family protein</fullName>
    </submittedName>
</protein>
<comment type="caution">
    <text evidence="2">The sequence shown here is derived from an EMBL/GenBank/DDBJ whole genome shotgun (WGS) entry which is preliminary data.</text>
</comment>
<name>A0ABS6V3U2_9SPHN</name>
<sequence>MKRSLRNLVLVAILLALAWVSLPSLVPIDVERERVDERFGRCGQGRSHACVVDGDSIRIGQRRIRILGIDAPELRDAKCPSELALAEQATAELQRTLNEGPFDLVRDVRENKDDYGRDLRRLVRTLPSGEEVSIGDELVRQGLAAPYLGRKGDWC</sequence>
<dbReference type="InterPro" id="IPR016071">
    <property type="entry name" value="Staphylococal_nuclease_OB-fold"/>
</dbReference>
<proteinExistence type="predicted"/>